<evidence type="ECO:0000313" key="3">
    <source>
        <dbReference type="RefSeq" id="XP_022313625.1"/>
    </source>
</evidence>
<dbReference type="SUPFAM" id="SSF55394">
    <property type="entry name" value="Bactericidal permeability-increasing protein, BPI"/>
    <property type="match status" value="1"/>
</dbReference>
<reference evidence="3 4" key="1">
    <citation type="submission" date="2025-04" db="UniProtKB">
        <authorList>
            <consortium name="RefSeq"/>
        </authorList>
    </citation>
    <scope>IDENTIFICATION</scope>
    <source>
        <tissue evidence="3 4">Whole sample</tissue>
    </source>
</reference>
<dbReference type="GeneID" id="111118437"/>
<dbReference type="AlphaFoldDB" id="A0A8B8CGH7"/>
<dbReference type="Proteomes" id="UP000694844">
    <property type="component" value="Chromosome 2"/>
</dbReference>
<evidence type="ECO:0000313" key="2">
    <source>
        <dbReference type="Proteomes" id="UP000694844"/>
    </source>
</evidence>
<gene>
    <name evidence="3 4" type="primary">LOC111118437</name>
</gene>
<dbReference type="Gene3D" id="3.15.10.10">
    <property type="entry name" value="Bactericidal permeability-increasing protein, domain 1"/>
    <property type="match status" value="1"/>
</dbReference>
<name>A0A8B8CGH7_CRAVI</name>
<organism evidence="2 4">
    <name type="scientific">Crassostrea virginica</name>
    <name type="common">Eastern oyster</name>
    <dbReference type="NCBI Taxonomy" id="6565"/>
    <lineage>
        <taxon>Eukaryota</taxon>
        <taxon>Metazoa</taxon>
        <taxon>Spiralia</taxon>
        <taxon>Lophotrochozoa</taxon>
        <taxon>Mollusca</taxon>
        <taxon>Bivalvia</taxon>
        <taxon>Autobranchia</taxon>
        <taxon>Pteriomorphia</taxon>
        <taxon>Ostreida</taxon>
        <taxon>Ostreoidea</taxon>
        <taxon>Ostreidae</taxon>
        <taxon>Crassostrea</taxon>
    </lineage>
</organism>
<proteinExistence type="predicted"/>
<dbReference type="RefSeq" id="XP_022313626.1">
    <property type="nucleotide sequence ID" value="XM_022457918.1"/>
</dbReference>
<dbReference type="GO" id="GO:0008289">
    <property type="term" value="F:lipid binding"/>
    <property type="evidence" value="ECO:0007669"/>
    <property type="project" value="InterPro"/>
</dbReference>
<evidence type="ECO:0000313" key="4">
    <source>
        <dbReference type="RefSeq" id="XP_022313626.1"/>
    </source>
</evidence>
<sequence>MADALSVRTVVERLLQRDIPDQIGEASGVQFELTGMRTTNLHLPSAAFTEDVITTKGGGLSMTGKYRFTYGRLLSGDGDFDVIVSGLSLVISPPIRHRNHNARHSRAPHVTLPSHGNQRNHNTADHDTIMRLIHHGHVECRARSVKIKFRGKSARLCGFLTKVFSRWIVSQLQVSTAEFVKSWFREEPDLSVIALMALFAMNDEDAVDEEELQGAFSNLRCWRSRRRRELHH</sequence>
<keyword evidence="2" id="KW-1185">Reference proteome</keyword>
<dbReference type="KEGG" id="cvn:111118437"/>
<evidence type="ECO:0000256" key="1">
    <source>
        <dbReference type="SAM" id="MobiDB-lite"/>
    </source>
</evidence>
<dbReference type="RefSeq" id="XP_022313625.1">
    <property type="nucleotide sequence ID" value="XM_022457917.1"/>
</dbReference>
<accession>A0A8B8CGH7</accession>
<dbReference type="OrthoDB" id="6113783at2759"/>
<dbReference type="InterPro" id="IPR017943">
    <property type="entry name" value="Bactericidal_perm-incr_a/b_dom"/>
</dbReference>
<feature type="region of interest" description="Disordered" evidence="1">
    <location>
        <begin position="99"/>
        <end position="119"/>
    </location>
</feature>
<protein>
    <submittedName>
        <fullName evidence="3 4">Uncharacterized protein LOC111118437</fullName>
    </submittedName>
</protein>